<protein>
    <submittedName>
        <fullName evidence="1">Uncharacterized protein</fullName>
    </submittedName>
</protein>
<sequence length="102" mass="12151">MHVKDRVHGWGNPSENEVHRLHFPEKWFVEQIRTILVKTPLTNPRTHSQTYSIYEPFIRLTTGHYKHRNRGWTGREEKYSISIVPNIVKKATSEEAERNWGN</sequence>
<organism evidence="1 2">
    <name type="scientific">Nephila pilipes</name>
    <name type="common">Giant wood spider</name>
    <name type="synonym">Nephila maculata</name>
    <dbReference type="NCBI Taxonomy" id="299642"/>
    <lineage>
        <taxon>Eukaryota</taxon>
        <taxon>Metazoa</taxon>
        <taxon>Ecdysozoa</taxon>
        <taxon>Arthropoda</taxon>
        <taxon>Chelicerata</taxon>
        <taxon>Arachnida</taxon>
        <taxon>Araneae</taxon>
        <taxon>Araneomorphae</taxon>
        <taxon>Entelegynae</taxon>
        <taxon>Araneoidea</taxon>
        <taxon>Nephilidae</taxon>
        <taxon>Nephila</taxon>
    </lineage>
</organism>
<name>A0A8X6QB04_NEPPI</name>
<evidence type="ECO:0000313" key="1">
    <source>
        <dbReference type="EMBL" id="GFU15671.1"/>
    </source>
</evidence>
<proteinExistence type="predicted"/>
<keyword evidence="2" id="KW-1185">Reference proteome</keyword>
<dbReference type="Proteomes" id="UP000887013">
    <property type="component" value="Unassembled WGS sequence"/>
</dbReference>
<accession>A0A8X6QB04</accession>
<gene>
    <name evidence="1" type="ORF">NPIL_176761</name>
</gene>
<comment type="caution">
    <text evidence="1">The sequence shown here is derived from an EMBL/GenBank/DDBJ whole genome shotgun (WGS) entry which is preliminary data.</text>
</comment>
<dbReference type="EMBL" id="BMAW01030270">
    <property type="protein sequence ID" value="GFU15671.1"/>
    <property type="molecule type" value="Genomic_DNA"/>
</dbReference>
<evidence type="ECO:0000313" key="2">
    <source>
        <dbReference type="Proteomes" id="UP000887013"/>
    </source>
</evidence>
<dbReference type="AlphaFoldDB" id="A0A8X6QB04"/>
<reference evidence="1" key="1">
    <citation type="submission" date="2020-08" db="EMBL/GenBank/DDBJ databases">
        <title>Multicomponent nature underlies the extraordinary mechanical properties of spider dragline silk.</title>
        <authorList>
            <person name="Kono N."/>
            <person name="Nakamura H."/>
            <person name="Mori M."/>
            <person name="Yoshida Y."/>
            <person name="Ohtoshi R."/>
            <person name="Malay A.D."/>
            <person name="Moran D.A.P."/>
            <person name="Tomita M."/>
            <person name="Numata K."/>
            <person name="Arakawa K."/>
        </authorList>
    </citation>
    <scope>NUCLEOTIDE SEQUENCE</scope>
</reference>